<keyword evidence="4" id="KW-1185">Reference proteome</keyword>
<dbReference type="SUPFAM" id="SSF52418">
    <property type="entry name" value="Nucleoside phosphorylase/phosphoribosyltransferase catalytic domain"/>
    <property type="match status" value="1"/>
</dbReference>
<evidence type="ECO:0000313" key="4">
    <source>
        <dbReference type="Proteomes" id="UP001501231"/>
    </source>
</evidence>
<dbReference type="RefSeq" id="WP_344594911.1">
    <property type="nucleotide sequence ID" value="NZ_BAAARW010000027.1"/>
</dbReference>
<comment type="caution">
    <text evidence="3">The sequence shown here is derived from an EMBL/GenBank/DDBJ whole genome shotgun (WGS) entry which is preliminary data.</text>
</comment>
<protein>
    <recommendedName>
        <fullName evidence="5">HEAT repeat domain-containing protein</fullName>
    </recommendedName>
</protein>
<proteinExistence type="predicted"/>
<keyword evidence="1" id="KW-0328">Glycosyltransferase</keyword>
<gene>
    <name evidence="3" type="ORF">GCM10010191_70340</name>
</gene>
<name>A0ABN3K1N5_9ACTN</name>
<keyword evidence="2" id="KW-0808">Transferase</keyword>
<dbReference type="InterPro" id="IPR035902">
    <property type="entry name" value="Nuc_phospho_transferase"/>
</dbReference>
<evidence type="ECO:0008006" key="5">
    <source>
        <dbReference type="Google" id="ProtNLM"/>
    </source>
</evidence>
<organism evidence="3 4">
    <name type="scientific">Actinomadura vinacea</name>
    <dbReference type="NCBI Taxonomy" id="115336"/>
    <lineage>
        <taxon>Bacteria</taxon>
        <taxon>Bacillati</taxon>
        <taxon>Actinomycetota</taxon>
        <taxon>Actinomycetes</taxon>
        <taxon>Streptosporangiales</taxon>
        <taxon>Thermomonosporaceae</taxon>
        <taxon>Actinomadura</taxon>
    </lineage>
</organism>
<sequence>MLYDSVADKVGAIDDSVWSDALANGRWVLDLVDDYEAVVGGSSDMSVRFEELRRLSAELDRRLAEEDASVRAAALCLALSGEDPGIEWVQRFTRLRLSWTPDQLDALWRFLETHDGVSWARWVQVALNGLPTTDIGRPAPSLRAVDTRLSQRSISRWDGTAALIRELRSHLKSVDGPATTLPISVLPPRDRWAIELRDWFEENPAPEAIELAVHLATIGKNRPTRAWQRMCVDLGTAEEAREFLRTALRILLTCEPTRMRRHGMQQEVLLDHVRNVEVARGVVWATALLEGKAAVPALEAVYLHTAFGLAHHPEAPVATAVVHALGIIDDPSAEAALERLRSRAFDHVARKQIDTALRADAKRATRVRQSLDTW</sequence>
<dbReference type="EMBL" id="BAAARW010000027">
    <property type="protein sequence ID" value="GAA2443688.1"/>
    <property type="molecule type" value="Genomic_DNA"/>
</dbReference>
<evidence type="ECO:0000313" key="3">
    <source>
        <dbReference type="EMBL" id="GAA2443688.1"/>
    </source>
</evidence>
<reference evidence="3 4" key="1">
    <citation type="journal article" date="2019" name="Int. J. Syst. Evol. Microbiol.">
        <title>The Global Catalogue of Microorganisms (GCM) 10K type strain sequencing project: providing services to taxonomists for standard genome sequencing and annotation.</title>
        <authorList>
            <consortium name="The Broad Institute Genomics Platform"/>
            <consortium name="The Broad Institute Genome Sequencing Center for Infectious Disease"/>
            <person name="Wu L."/>
            <person name="Ma J."/>
        </authorList>
    </citation>
    <scope>NUCLEOTIDE SEQUENCE [LARGE SCALE GENOMIC DNA]</scope>
    <source>
        <strain evidence="3 4">JCM 3325</strain>
    </source>
</reference>
<accession>A0ABN3K1N5</accession>
<evidence type="ECO:0000256" key="2">
    <source>
        <dbReference type="ARBA" id="ARBA00022679"/>
    </source>
</evidence>
<evidence type="ECO:0000256" key="1">
    <source>
        <dbReference type="ARBA" id="ARBA00022676"/>
    </source>
</evidence>
<dbReference type="Proteomes" id="UP001501231">
    <property type="component" value="Unassembled WGS sequence"/>
</dbReference>